<sequence>MSFLASRRRNRYDDEASNAAYMDNEPFHVLPPERSATGNSSQSDSSTYGSHRTAGDGSGKCDMLSMQHVMNMTESLQKEQEDREAREKVDKASEAERMRQVRNAQWEAVKKRMSQRAIPLHTVRAYDSEDDEEEVELKSVHTALSALVPSLTEERATRCGGFQAAETMPERFCHFVYNWLMYFVYAFSASALPGMDASKGADSREYFDRCVR</sequence>
<feature type="region of interest" description="Disordered" evidence="1">
    <location>
        <begin position="75"/>
        <end position="97"/>
    </location>
</feature>
<dbReference type="VEuPathDB" id="TriTrypDB:LDHU3_34.1300"/>
<evidence type="ECO:0000313" key="2">
    <source>
        <dbReference type="EMBL" id="AYU82417.1"/>
    </source>
</evidence>
<dbReference type="VEuPathDB" id="TriTrypDB:LdBPK_340810.1"/>
<evidence type="ECO:0000313" key="3">
    <source>
        <dbReference type="Proteomes" id="UP000274082"/>
    </source>
</evidence>
<dbReference type="OrthoDB" id="273378at2759"/>
<feature type="compositionally biased region" description="Basic residues" evidence="1">
    <location>
        <begin position="1"/>
        <end position="10"/>
    </location>
</feature>
<evidence type="ECO:0000256" key="1">
    <source>
        <dbReference type="SAM" id="MobiDB-lite"/>
    </source>
</evidence>
<gene>
    <name evidence="2" type="ORF">LdCL_340013600</name>
</gene>
<dbReference type="AlphaFoldDB" id="A0A3S7X7I7"/>
<feature type="compositionally biased region" description="Basic and acidic residues" evidence="1">
    <location>
        <begin position="76"/>
        <end position="97"/>
    </location>
</feature>
<reference evidence="2 3" key="1">
    <citation type="journal article" date="2018" name="Sci. Rep.">
        <title>A complete Leishmania donovani reference genome identifies novel genetic variations associated with virulence.</title>
        <authorList>
            <person name="Lypaczewski P."/>
            <person name="Hoshizaki J."/>
            <person name="Zhang W.-W."/>
            <person name="McCall L.-I."/>
            <person name="Torcivia-Rodriguez J."/>
            <person name="Simonyan V."/>
            <person name="Kaur A."/>
            <person name="Dewar K."/>
            <person name="Matlashewski G."/>
        </authorList>
    </citation>
    <scope>NUCLEOTIDE SEQUENCE [LARGE SCALE GENOMIC DNA]</scope>
    <source>
        <strain evidence="2 3">LdCL</strain>
    </source>
</reference>
<keyword evidence="3" id="KW-1185">Reference proteome</keyword>
<name>A0A3S7X7I7_LEIDO</name>
<proteinExistence type="predicted"/>
<dbReference type="Proteomes" id="UP000274082">
    <property type="component" value="Chromosome 34"/>
</dbReference>
<organism evidence="2 3">
    <name type="scientific">Leishmania donovani</name>
    <dbReference type="NCBI Taxonomy" id="5661"/>
    <lineage>
        <taxon>Eukaryota</taxon>
        <taxon>Discoba</taxon>
        <taxon>Euglenozoa</taxon>
        <taxon>Kinetoplastea</taxon>
        <taxon>Metakinetoplastina</taxon>
        <taxon>Trypanosomatida</taxon>
        <taxon>Trypanosomatidae</taxon>
        <taxon>Leishmaniinae</taxon>
        <taxon>Leishmania</taxon>
    </lineage>
</organism>
<feature type="compositionally biased region" description="Polar residues" evidence="1">
    <location>
        <begin position="36"/>
        <end position="50"/>
    </location>
</feature>
<dbReference type="VEuPathDB" id="TriTrypDB:LdCL_340013600"/>
<dbReference type="EMBL" id="CP029533">
    <property type="protein sequence ID" value="AYU82417.1"/>
    <property type="molecule type" value="Genomic_DNA"/>
</dbReference>
<protein>
    <submittedName>
        <fullName evidence="2">Uncharacterized protein</fullName>
    </submittedName>
</protein>
<feature type="region of interest" description="Disordered" evidence="1">
    <location>
        <begin position="1"/>
        <end position="62"/>
    </location>
</feature>
<accession>A0A3S7X7I7</accession>